<dbReference type="GO" id="GO:0005886">
    <property type="term" value="C:plasma membrane"/>
    <property type="evidence" value="ECO:0007669"/>
    <property type="project" value="UniProtKB-SubCell"/>
</dbReference>
<feature type="transmembrane region" description="Helical" evidence="12">
    <location>
        <begin position="103"/>
        <end position="121"/>
    </location>
</feature>
<comment type="function">
    <text evidence="12">Fluoride-specific ion channel. Important for reducing fluoride concentration in the cell, thus reducing its toxicity.</text>
</comment>
<evidence type="ECO:0000256" key="5">
    <source>
        <dbReference type="ARBA" id="ARBA00022989"/>
    </source>
</evidence>
<feature type="transmembrane region" description="Helical" evidence="12">
    <location>
        <begin position="38"/>
        <end position="57"/>
    </location>
</feature>
<evidence type="ECO:0000313" key="13">
    <source>
        <dbReference type="EMBL" id="CAA6813583.1"/>
    </source>
</evidence>
<keyword evidence="12" id="KW-0813">Transport</keyword>
<keyword evidence="2 12" id="KW-1003">Cell membrane</keyword>
<accession>A0A6S6T485</accession>
<dbReference type="AlphaFoldDB" id="A0A6S6T485"/>
<evidence type="ECO:0000256" key="10">
    <source>
        <dbReference type="ARBA" id="ARBA00035120"/>
    </source>
</evidence>
<keyword evidence="12" id="KW-0479">Metal-binding</keyword>
<evidence type="ECO:0000256" key="12">
    <source>
        <dbReference type="HAMAP-Rule" id="MF_00454"/>
    </source>
</evidence>
<keyword evidence="7 12" id="KW-0406">Ion transport</keyword>
<sequence>MSQLLPIMIGGAFGAAARFLMAEKVYLLMGRDFPYGVLVVNVLGSFLMGLLAILLIQKFPENQALRLAVIVGFLGAFTTFSTFSLDTLNLFQSGEVLKAFFNILSNVVVCVLAVWLGMFAAKQF</sequence>
<keyword evidence="9 12" id="KW-0407">Ion channel</keyword>
<keyword evidence="3" id="KW-0997">Cell inner membrane</keyword>
<feature type="binding site" evidence="12">
    <location>
        <position position="78"/>
    </location>
    <ligand>
        <name>Na(+)</name>
        <dbReference type="ChEBI" id="CHEBI:29101"/>
        <note>structural</note>
    </ligand>
</feature>
<comment type="similarity">
    <text evidence="10 12">Belongs to the fluoride channel Fluc/FEX (TC 1.A.43) family.</text>
</comment>
<evidence type="ECO:0000256" key="8">
    <source>
        <dbReference type="ARBA" id="ARBA00023136"/>
    </source>
</evidence>
<comment type="activity regulation">
    <text evidence="12">Na(+) is not transported, but it plays an essential structural role and its presence is essential for fluoride channel function.</text>
</comment>
<evidence type="ECO:0000256" key="4">
    <source>
        <dbReference type="ARBA" id="ARBA00022692"/>
    </source>
</evidence>
<evidence type="ECO:0000256" key="7">
    <source>
        <dbReference type="ARBA" id="ARBA00023065"/>
    </source>
</evidence>
<feature type="transmembrane region" description="Helical" evidence="12">
    <location>
        <begin position="64"/>
        <end position="83"/>
    </location>
</feature>
<gene>
    <name evidence="12" type="primary">fluC</name>
    <name evidence="12" type="synonym">crcB</name>
    <name evidence="13" type="ORF">HELGO_WM15081</name>
</gene>
<organism evidence="13">
    <name type="scientific">uncultured Thiotrichaceae bacterium</name>
    <dbReference type="NCBI Taxonomy" id="298394"/>
    <lineage>
        <taxon>Bacteria</taxon>
        <taxon>Pseudomonadati</taxon>
        <taxon>Pseudomonadota</taxon>
        <taxon>Gammaproteobacteria</taxon>
        <taxon>Thiotrichales</taxon>
        <taxon>Thiotrichaceae</taxon>
        <taxon>environmental samples</taxon>
    </lineage>
</organism>
<dbReference type="PANTHER" id="PTHR28259">
    <property type="entry name" value="FLUORIDE EXPORT PROTEIN 1-RELATED"/>
    <property type="match status" value="1"/>
</dbReference>
<evidence type="ECO:0000256" key="3">
    <source>
        <dbReference type="ARBA" id="ARBA00022519"/>
    </source>
</evidence>
<dbReference type="Pfam" id="PF02537">
    <property type="entry name" value="CRCB"/>
    <property type="match status" value="1"/>
</dbReference>
<feature type="binding site" evidence="12">
    <location>
        <position position="75"/>
    </location>
    <ligand>
        <name>Na(+)</name>
        <dbReference type="ChEBI" id="CHEBI:29101"/>
        <note>structural</note>
    </ligand>
</feature>
<dbReference type="GO" id="GO:0140114">
    <property type="term" value="P:cellular detoxification of fluoride"/>
    <property type="evidence" value="ECO:0007669"/>
    <property type="project" value="UniProtKB-UniRule"/>
</dbReference>
<evidence type="ECO:0000256" key="6">
    <source>
        <dbReference type="ARBA" id="ARBA00023053"/>
    </source>
</evidence>
<comment type="catalytic activity">
    <reaction evidence="11">
        <text>fluoride(in) = fluoride(out)</text>
        <dbReference type="Rhea" id="RHEA:76159"/>
        <dbReference type="ChEBI" id="CHEBI:17051"/>
    </reaction>
    <physiologicalReaction direction="left-to-right" evidence="11">
        <dbReference type="Rhea" id="RHEA:76160"/>
    </physiologicalReaction>
</comment>
<dbReference type="HAMAP" id="MF_00454">
    <property type="entry name" value="FluC"/>
    <property type="match status" value="1"/>
</dbReference>
<comment type="subcellular location">
    <subcellularLocation>
        <location evidence="1 12">Cell membrane</location>
        <topology evidence="1 12">Multi-pass membrane protein</topology>
    </subcellularLocation>
</comment>
<dbReference type="GO" id="GO:0046872">
    <property type="term" value="F:metal ion binding"/>
    <property type="evidence" value="ECO:0007669"/>
    <property type="project" value="UniProtKB-KW"/>
</dbReference>
<keyword evidence="5 12" id="KW-1133">Transmembrane helix</keyword>
<name>A0A6S6T485_9GAMM</name>
<proteinExistence type="inferred from homology"/>
<dbReference type="NCBIfam" id="TIGR00494">
    <property type="entry name" value="crcB"/>
    <property type="match status" value="1"/>
</dbReference>
<evidence type="ECO:0000256" key="2">
    <source>
        <dbReference type="ARBA" id="ARBA00022475"/>
    </source>
</evidence>
<dbReference type="GO" id="GO:0062054">
    <property type="term" value="F:fluoride channel activity"/>
    <property type="evidence" value="ECO:0007669"/>
    <property type="project" value="UniProtKB-UniRule"/>
</dbReference>
<keyword evidence="6 12" id="KW-0915">Sodium</keyword>
<evidence type="ECO:0000256" key="1">
    <source>
        <dbReference type="ARBA" id="ARBA00004651"/>
    </source>
</evidence>
<reference evidence="13" key="1">
    <citation type="submission" date="2020-01" db="EMBL/GenBank/DDBJ databases">
        <authorList>
            <person name="Meier V. D."/>
            <person name="Meier V D."/>
        </authorList>
    </citation>
    <scope>NUCLEOTIDE SEQUENCE</scope>
    <source>
        <strain evidence="13">HLG_WM_MAG_07</strain>
    </source>
</reference>
<dbReference type="PANTHER" id="PTHR28259:SF1">
    <property type="entry name" value="FLUORIDE EXPORT PROTEIN 1-RELATED"/>
    <property type="match status" value="1"/>
</dbReference>
<keyword evidence="8 12" id="KW-0472">Membrane</keyword>
<evidence type="ECO:0000256" key="9">
    <source>
        <dbReference type="ARBA" id="ARBA00023303"/>
    </source>
</evidence>
<dbReference type="EMBL" id="CACVAY010000062">
    <property type="protein sequence ID" value="CAA6813583.1"/>
    <property type="molecule type" value="Genomic_DNA"/>
</dbReference>
<keyword evidence="4 12" id="KW-0812">Transmembrane</keyword>
<evidence type="ECO:0000256" key="11">
    <source>
        <dbReference type="ARBA" id="ARBA00035585"/>
    </source>
</evidence>
<protein>
    <recommendedName>
        <fullName evidence="12">Fluoride-specific ion channel FluC</fullName>
    </recommendedName>
</protein>
<dbReference type="InterPro" id="IPR003691">
    <property type="entry name" value="FluC"/>
</dbReference>